<organism evidence="2 3">
    <name type="scientific">Tenacibaculum polynesiense</name>
    <dbReference type="NCBI Taxonomy" id="3137857"/>
    <lineage>
        <taxon>Bacteria</taxon>
        <taxon>Pseudomonadati</taxon>
        <taxon>Bacteroidota</taxon>
        <taxon>Flavobacteriia</taxon>
        <taxon>Flavobacteriales</taxon>
        <taxon>Flavobacteriaceae</taxon>
        <taxon>Tenacibaculum</taxon>
    </lineage>
</organism>
<dbReference type="RefSeq" id="WP_348717373.1">
    <property type="nucleotide sequence ID" value="NZ_CAXJIO010000012.1"/>
</dbReference>
<sequence>MKKILLLFISATLLLTSCSSNDDLDINITSEDLLGTWNLVKLEADLTTSTTFNGTTVKGDTELYGKEFDFTFNFTSSPNEYTSEGNFIIVTKTSFGGQTQVLETPTTAVPSLSSGDWLLKGNKLIFNESTQAVELTIRSFEANRIVLKQVINESQSQSGTSVKIKGDLIIVLEK</sequence>
<reference evidence="2 3" key="1">
    <citation type="submission" date="2024-05" db="EMBL/GenBank/DDBJ databases">
        <authorList>
            <person name="Duchaud E."/>
        </authorList>
    </citation>
    <scope>NUCLEOTIDE SEQUENCE [LARGE SCALE GENOMIC DNA]</scope>
    <source>
        <strain evidence="2">Ena-SAMPLE-TAB-13-05-2024-13:56:06:370-140308</strain>
    </source>
</reference>
<dbReference type="Proteomes" id="UP001497527">
    <property type="component" value="Unassembled WGS sequence"/>
</dbReference>
<evidence type="ECO:0000256" key="1">
    <source>
        <dbReference type="SAM" id="SignalP"/>
    </source>
</evidence>
<accession>A0ABP1EY92</accession>
<dbReference type="PROSITE" id="PS51257">
    <property type="entry name" value="PROKAR_LIPOPROTEIN"/>
    <property type="match status" value="1"/>
</dbReference>
<proteinExistence type="predicted"/>
<evidence type="ECO:0000313" key="3">
    <source>
        <dbReference type="Proteomes" id="UP001497527"/>
    </source>
</evidence>
<comment type="caution">
    <text evidence="2">The sequence shown here is derived from an EMBL/GenBank/DDBJ whole genome shotgun (WGS) entry which is preliminary data.</text>
</comment>
<dbReference type="EMBL" id="CAXJIO010000012">
    <property type="protein sequence ID" value="CAL2103261.1"/>
    <property type="molecule type" value="Genomic_DNA"/>
</dbReference>
<name>A0ABP1EY92_9FLAO</name>
<feature type="signal peptide" evidence="1">
    <location>
        <begin position="1"/>
        <end position="22"/>
    </location>
</feature>
<feature type="chain" id="PRO_5047280530" evidence="1">
    <location>
        <begin position="23"/>
        <end position="174"/>
    </location>
</feature>
<keyword evidence="3" id="KW-1185">Reference proteome</keyword>
<evidence type="ECO:0000313" key="2">
    <source>
        <dbReference type="EMBL" id="CAL2103261.1"/>
    </source>
</evidence>
<keyword evidence="1" id="KW-0732">Signal</keyword>
<gene>
    <name evidence="2" type="ORF">T190423A01A_30375</name>
</gene>
<protein>
    <submittedName>
        <fullName evidence="2">Lipocalin-like protein</fullName>
    </submittedName>
</protein>